<name>A0A0K0EGD5_STRER</name>
<evidence type="ECO:0000313" key="2">
    <source>
        <dbReference type="WBParaSite" id="SSTP_0000854600.1"/>
    </source>
</evidence>
<feature type="signal peptide" evidence="1">
    <location>
        <begin position="1"/>
        <end position="19"/>
    </location>
</feature>
<evidence type="ECO:0000256" key="1">
    <source>
        <dbReference type="SAM" id="SignalP"/>
    </source>
</evidence>
<reference evidence="2" key="1">
    <citation type="submission" date="2015-08" db="UniProtKB">
        <authorList>
            <consortium name="WormBaseParasite"/>
        </authorList>
    </citation>
    <scope>IDENTIFICATION</scope>
</reference>
<feature type="chain" id="PRO_5005328145" evidence="1">
    <location>
        <begin position="20"/>
        <end position="75"/>
    </location>
</feature>
<proteinExistence type="predicted"/>
<keyword evidence="1" id="KW-0732">Signal</keyword>
<organism evidence="2">
    <name type="scientific">Strongyloides stercoralis</name>
    <name type="common">Threadworm</name>
    <dbReference type="NCBI Taxonomy" id="6248"/>
    <lineage>
        <taxon>Eukaryota</taxon>
        <taxon>Metazoa</taxon>
        <taxon>Ecdysozoa</taxon>
        <taxon>Nematoda</taxon>
        <taxon>Chromadorea</taxon>
        <taxon>Rhabditida</taxon>
        <taxon>Tylenchina</taxon>
        <taxon>Panagrolaimomorpha</taxon>
        <taxon>Strongyloidoidea</taxon>
        <taxon>Strongyloididae</taxon>
        <taxon>Strongyloides</taxon>
    </lineage>
</organism>
<dbReference type="WBParaSite" id="SSTP_0000854600.1">
    <property type="protein sequence ID" value="SSTP_0000854600.1"/>
    <property type="gene ID" value="SSTP_0000854600"/>
</dbReference>
<protein>
    <submittedName>
        <fullName evidence="2">Secreted protein</fullName>
    </submittedName>
</protein>
<sequence>MKYCLYLLIIIGFLGNVYCESNIFDVAPNSKSCIIEVPTVKQFKGNCIKLSVNVYGCAAGLHLDPFNSACMEFKN</sequence>
<accession>A0A0K0EGD5</accession>
<dbReference type="AlphaFoldDB" id="A0A0K0EGD5"/>